<feature type="chain" id="PRO_5012168768" evidence="11">
    <location>
        <begin position="32"/>
        <end position="3422"/>
    </location>
</feature>
<evidence type="ECO:0000256" key="5">
    <source>
        <dbReference type="ARBA" id="ARBA00022737"/>
    </source>
</evidence>
<dbReference type="InterPro" id="IPR003599">
    <property type="entry name" value="Ig_sub"/>
</dbReference>
<feature type="domain" description="Ig-like" evidence="14">
    <location>
        <begin position="2074"/>
        <end position="2169"/>
    </location>
</feature>
<feature type="domain" description="GAIN-B" evidence="12">
    <location>
        <begin position="3214"/>
        <end position="3358"/>
    </location>
</feature>
<evidence type="ECO:0000256" key="1">
    <source>
        <dbReference type="ARBA" id="ARBA00004370"/>
    </source>
</evidence>
<feature type="domain" description="Ig-like" evidence="14">
    <location>
        <begin position="1445"/>
        <end position="1547"/>
    </location>
</feature>
<dbReference type="SUPFAM" id="SSF48726">
    <property type="entry name" value="Immunoglobulin"/>
    <property type="match status" value="27"/>
</dbReference>
<feature type="domain" description="Ig-like" evidence="14">
    <location>
        <begin position="482"/>
        <end position="579"/>
    </location>
</feature>
<dbReference type="SMART" id="SM00303">
    <property type="entry name" value="GPS"/>
    <property type="match status" value="1"/>
</dbReference>
<evidence type="ECO:0000259" key="13">
    <source>
        <dbReference type="PROSITE" id="PS50227"/>
    </source>
</evidence>
<dbReference type="InterPro" id="IPR046338">
    <property type="entry name" value="GAIN_dom_sf"/>
</dbReference>
<feature type="domain" description="Ig-like" evidence="14">
    <location>
        <begin position="149"/>
        <end position="265"/>
    </location>
</feature>
<sequence length="3422" mass="370475">MDPARRSPFLFLLLSLIYSISLYSLPGSSNAQLLGENGSGSASGSGGGLREDFDPVIVQGPTSQAVVVEESIELFCFANYTDTIEWLKDGSIVSSSMTVVAVETEDDDVLQSILSFNASLTDSGEYVCNASNRFGHVLSNTATVTILHPANITVSPSGQVIINETDDVILTCQGFGVPLPSLTWLSNETMLGSGGGPLGFSILTNVSDEVEITVSTGLDSQGRAVTLSLLTLFSVMKAEEDITYTCNGDNGVVNDIGAISSLSVSLIIQVPPSVSVNGRRTVLGVVGESVTLSFNITNDDPRVTTNGLQWIFTNLEGSTDITGSNIDGFTFSGDLLTLSIIGVSHSNEGNYTLIARNPAGSAESTVSLEVEAGPVIIDAPASQQVLTGQDVLLNCTSASEPLHSVVWFFNSSTEIVRYNATTRDFFLISNNKYIFEDPSSPTYGSLTIRNASLADAGQYTCVVSNIHMTQSAYASLRVQLPPNVNISSFPLSGIYGDTASFTCTVRAFPTPTVTWIINGSIINPATDPGASVSFSMPETDTSVSVLTLSSLTLDDNGGYQCHAVNDLAERVEALSESFNFSVFHPPNVTTLEPREIIINQTQPANFTCQAYGIPTPSINWINVSSGLIVQPVTGLIDIMETLLPPTTLQSVLVFSNGLKTDESIYTCIGINNITNIIQSPEQDNITLLVQVPVEIVDNPVNTTHYAGGNVTLSCNASGISLPTFQWYKNNQLITPNDRVYLTTLIHLETLIESLVESVLVFNNIVLSDDDYYHCQATNPGAHDRIFNVFSQSVRLTVQYPPNVTTLEPREIIINQTQPANFTCQAYGIPTPSINWINVSSGSIVQPVSGLIDIMETLLPPTTLQSVLVFSNGLKTDESIYTCIGINNIINIIQSPEQDNITLLVQVPVEIVDNPVNTTHYAGGNVTLSCNASGIPLPTFQWYKNNQLITPNDRVYLTTLIHLETLIESLVESVLVFNNIVLSDDDNYHCQATNPGAHDRIFNVFSQSVRLTVHHPPNTTVTPSQIIVNSTAVSSITFTCYSFGIPPPSLRWIKEKGGALLMSLGPTQILGSSIDSSSTSVLTLFRPSDVDESNYTCIAVNNVTNVLGTPEDDVGELYVQDPVIIAEHPTSRTHPAGFPFIDLTCTATGLPVPSIYWYKDGVLLVDDGDHIQIRENDYEQSNFGINYGRLHIVDIVLSDDGDYVCVAINTGAPGITFNVSSQVAQISVQYPPLVNLSPSSLILNQTDSAVFTCNIFGIPRPTFNWLNGSTLLPFSPSSLYSITNTTDTYNITSVLTIFFTQRTDMGSYTCAASNGIDNLISSPEEDSVELFVQEPSQFLLEPFNTSNYTAGTITLSCQATGIPLPSISWFKDGQLVLSESDDRINITTLSFVTQNERNITSFLRIDSLVLSDTGYYHCSTSNEAASGTGIFSDRTETAYLFVQYPPVVSVSPTLTITNQTNSTSFNCSLFGVPTPTVTWTRIGSNDLPVSTLSPPGSDPFITTVVDGYNVTSVLLFNSSMATDEGGYVCAGRNDVFNAIGVPESASVSLFVQVPSLFITHPQSVTNYTAGSARLSCTVYGLPVPSILWLKDGEILAETDNLTITIRESFTDTTGQSVSVLSIVDLTLEDAGVYHCMANNTGALGNSFTVNSLAATLVVQYPPSLIISPVQMIVNQTDRVSITCTVFAVPHPQITWTDDREGTSIPLTPIQDIVSITETDSGNTRTSVLTFNSIVKLNESNYTCTAVNNVTNVINALDQGTSSITVQVRATVTSLVGFTLHRQNGDNATITFSLSEDSPLVKTENIRWFLRTVSSFEDITFRSDTRQTLSEDRLSLLIDGITETDEGEYILRATNEAGTGEGTVVISVAGPPAIISGPVNQKRIEGDSVTFSCFATGDPIPEVTWRFNNSLILTNNTKYSIGDITEGIEFGSLTINDLNYFDKGTYECTASNVNGTSSLDVLLEIQVVPVVTVHPLTQDVIAGGVVTLNCTAYGFPGINIKWLKNGVMITQDLIPESSIREERGSLPEDITVTSYLTIEDLQLRDVANYSCNVSNGLVEDRLEYSDNAELTVLYPPNVDVAPKSFIVNQTEPVNFTCTAYGIPPPKLTWYDTRNISEPLRLSRVLYVVEDLYTNITGFSLVESVLVFASALRTDASVYTCIATNDIENLLETPETGNAALYVQLPAFIQSSPPERVDHFRGGTTNISCSATGLPLPTITWFKDGSLLNLNDRIYVDEINETTPTSGFIMSTLVFQVLELADNGSYHCEANNTGAPGNEFLVPSESSFIFITHPPNVTVSPETQLTVNVTFTATITCSVFAIPLPRITWINNTDGSLVVGGGANRITITETDYTHIRISVLNFTSTVKFDESVYTCMAVNNISNVLDTPETKAVFLRIQVPASVTPVSPSPSFGVEGQSIVLTFSITQDDPLVNTSNIRWTFRGTAGLLDITETDNPHYELINERRSLVITQITSAHQGIYTLFATNEAGTRSNSINLQLQGPPVFYLLPSDQTLLEHSTVTFQCLAIGDPFPSVSWSFNDEILIQDSRYIIGDSGQDFGSLTISRIRFTDRGTYTCTYNNTHGTVMTSATLSVQVIPVIVDLAVPPNGTAGSDTVLTCISRGYPAPTISWFINDTLVAEQNNNKMSINVLTMEGVGGLYNVSSSLLINELELSDTNGYHCTATNELESVQTVTSPQLQFTVLYPPNITEPPVNKTINQTDDGVFNCTVFSIPLSTVNWFFNNTQLEDDGANDINIKSYSHSMDQYITSSLTVSNTLRANNEGWYTCTASNGVDNLIDAIEFSMSFLTVQVPPTVVSDSSTYLGVVHGSVTISFMILYASPVVNVTNIQWFFNDTRLTGSESNYNFSSDLLSLSISNLQHSDEGLYTLVASNEAGTNSTSVFLEIEAAPEIVLPPNNSSILEGDKVTFEYVAQYVMTVSSTQDYQLLVNMMNQDIVGSNIYNDTLTIFSVQLHNTNDNSSTAAILVTVVIATEEGSGCPLRCREELVEFFNLRGSSFNPSFTVTDNITRFDGCESEVTNSTFNWSEVNIGSTLRIDCPCGGLSLGTGSPVAIRACTGSFTNGASWTEPNTIQCDLFTDDVLPLCNVTQMPTVESSIQSLQSLVSGNPNLLSSLQLAIAVSALERYIHDIPSNDNLTLSYVGVVTSLLGADLSIISEAQSQYNISSRITVGLERLTEVMSLLDQSNRTIDQPNLFVLSAESITTSSYSGSQFSVSEDSPVISLPPDLLIGYDFINRLLFSYYYNSRLTSVLFESESMSLSSSVLAASASGVKLTNLSTTVNISFGMVNSSQVACVYWDFTARDGRGDWSAQGCETVTHNGTITCLCNHLTHFALAQPTTVAPSSQSNPPATSKVLEVLEILSMICVGVSLLCITLSLLVHVFSRKLRIKPPIQLLVNVCVSLLLLY</sequence>
<evidence type="ECO:0000256" key="11">
    <source>
        <dbReference type="SAM" id="SignalP"/>
    </source>
</evidence>
<dbReference type="FunFam" id="2.60.40.10:FF:000032">
    <property type="entry name" value="palladin isoform X1"/>
    <property type="match status" value="3"/>
</dbReference>
<dbReference type="InterPro" id="IPR013098">
    <property type="entry name" value="Ig_I-set"/>
</dbReference>
<feature type="domain" description="Ig-like" evidence="14">
    <location>
        <begin position="1661"/>
        <end position="1763"/>
    </location>
</feature>
<feature type="domain" description="Ig-like" evidence="14">
    <location>
        <begin position="1967"/>
        <end position="2069"/>
    </location>
</feature>
<dbReference type="SMART" id="SM00408">
    <property type="entry name" value="IGc2"/>
    <property type="match status" value="26"/>
</dbReference>
<feature type="signal peptide" evidence="11">
    <location>
        <begin position="1"/>
        <end position="31"/>
    </location>
</feature>
<evidence type="ECO:0000313" key="15">
    <source>
        <dbReference type="EnsemblMetazoa" id="Aqu2.1.28801_001"/>
    </source>
</evidence>
<dbReference type="InterPro" id="IPR007110">
    <property type="entry name" value="Ig-like_dom"/>
</dbReference>
<evidence type="ECO:0000256" key="9">
    <source>
        <dbReference type="ARBA" id="ARBA00023319"/>
    </source>
</evidence>
<keyword evidence="5" id="KW-0677">Repeat</keyword>
<feature type="domain" description="Ig-like" evidence="14">
    <location>
        <begin position="692"/>
        <end position="796"/>
    </location>
</feature>
<dbReference type="eggNOG" id="KOG4475">
    <property type="taxonomic scope" value="Eukaryota"/>
</dbReference>
<dbReference type="SMART" id="SM00406">
    <property type="entry name" value="IGv"/>
    <property type="match status" value="7"/>
</dbReference>
<dbReference type="GO" id="GO:0004930">
    <property type="term" value="F:G protein-coupled receptor activity"/>
    <property type="evidence" value="ECO:0007669"/>
    <property type="project" value="InterPro"/>
</dbReference>
<dbReference type="PROSITE" id="PS50835">
    <property type="entry name" value="IG_LIKE"/>
    <property type="match status" value="24"/>
</dbReference>
<feature type="domain" description="Ig-like" evidence="14">
    <location>
        <begin position="1231"/>
        <end position="1328"/>
    </location>
</feature>
<feature type="domain" description="Ig-like" evidence="14">
    <location>
        <begin position="1121"/>
        <end position="1226"/>
    </location>
</feature>
<feature type="domain" description="Ig-like" evidence="14">
    <location>
        <begin position="1016"/>
        <end position="1114"/>
    </location>
</feature>
<dbReference type="CDD" id="cd00096">
    <property type="entry name" value="Ig"/>
    <property type="match status" value="10"/>
</dbReference>
<dbReference type="InterPro" id="IPR036179">
    <property type="entry name" value="Ig-like_dom_sf"/>
</dbReference>
<protein>
    <submittedName>
        <fullName evidence="15">Uncharacterized protein</fullName>
    </submittedName>
</protein>
<feature type="domain" description="Ig-like" evidence="14">
    <location>
        <begin position="586"/>
        <end position="686"/>
    </location>
</feature>
<evidence type="ECO:0000256" key="3">
    <source>
        <dbReference type="ARBA" id="ARBA00022692"/>
    </source>
</evidence>
<evidence type="ECO:0000256" key="2">
    <source>
        <dbReference type="ARBA" id="ARBA00007343"/>
    </source>
</evidence>
<dbReference type="EnsemblMetazoa" id="Aqu2.1.28801_001">
    <property type="protein sequence ID" value="Aqu2.1.28801_001"/>
    <property type="gene ID" value="Aqu2.1.28801"/>
</dbReference>
<evidence type="ECO:0000256" key="8">
    <source>
        <dbReference type="ARBA" id="ARBA00023157"/>
    </source>
</evidence>
<dbReference type="Pfam" id="PF01825">
    <property type="entry name" value="GPS"/>
    <property type="match status" value="1"/>
</dbReference>
<keyword evidence="4 11" id="KW-0732">Signal</keyword>
<dbReference type="InParanoid" id="A0A1X7UMB3"/>
<feature type="domain" description="Ig-like" evidence="14">
    <location>
        <begin position="1334"/>
        <end position="1436"/>
    </location>
</feature>
<dbReference type="Gene3D" id="2.60.40.10">
    <property type="entry name" value="Immunoglobulins"/>
    <property type="match status" value="27"/>
</dbReference>
<evidence type="ECO:0000256" key="10">
    <source>
        <dbReference type="SAM" id="Phobius"/>
    </source>
</evidence>
<dbReference type="Gene3D" id="2.60.220.50">
    <property type="match status" value="1"/>
</dbReference>
<feature type="domain" description="Ig-like" evidence="14">
    <location>
        <begin position="2292"/>
        <end position="2389"/>
    </location>
</feature>
<feature type="domain" description="Ig-like" evidence="14">
    <location>
        <begin position="2501"/>
        <end position="2590"/>
    </location>
</feature>
<feature type="domain" description="G-protein coupled receptors family 2 profile 1" evidence="13">
    <location>
        <begin position="2998"/>
        <end position="3094"/>
    </location>
</feature>
<comment type="similarity">
    <text evidence="2">Belongs to the G-protein coupled receptor 2 family. Adhesion G-protein coupled receptor (ADGR) subfamily.</text>
</comment>
<feature type="domain" description="Ig-like" evidence="14">
    <location>
        <begin position="1870"/>
        <end position="1962"/>
    </location>
</feature>
<dbReference type="SMART" id="SM00409">
    <property type="entry name" value="IG"/>
    <property type="match status" value="27"/>
</dbReference>
<keyword evidence="9" id="KW-0393">Immunoglobulin domain</keyword>
<evidence type="ECO:0000256" key="4">
    <source>
        <dbReference type="ARBA" id="ARBA00022729"/>
    </source>
</evidence>
<dbReference type="InterPro" id="IPR013106">
    <property type="entry name" value="Ig_V-set"/>
</dbReference>
<dbReference type="PANTHER" id="PTHR12231:SF253">
    <property type="entry name" value="DPR-INTERACTING PROTEIN ETA, ISOFORM B-RELATED"/>
    <property type="match status" value="1"/>
</dbReference>
<dbReference type="Pfam" id="PF13927">
    <property type="entry name" value="Ig_3"/>
    <property type="match status" value="19"/>
</dbReference>
<dbReference type="PRINTS" id="PR01832">
    <property type="entry name" value="VEGFRECEPTOR"/>
</dbReference>
<dbReference type="Gene3D" id="1.20.1070.10">
    <property type="entry name" value="Rhodopsin 7-helix transmembrane proteins"/>
    <property type="match status" value="1"/>
</dbReference>
<feature type="domain" description="Ig-like" evidence="14">
    <location>
        <begin position="801"/>
        <end position="901"/>
    </location>
</feature>
<keyword evidence="3 10" id="KW-0812">Transmembrane</keyword>
<accession>A0A1X7UMB3</accession>
<dbReference type="PROSITE" id="PS50227">
    <property type="entry name" value="G_PROTEIN_RECEP_F2_3"/>
    <property type="match status" value="1"/>
</dbReference>
<feature type="domain" description="Ig-like" evidence="14">
    <location>
        <begin position="907"/>
        <end position="1011"/>
    </location>
</feature>
<dbReference type="InterPro" id="IPR003598">
    <property type="entry name" value="Ig_sub2"/>
</dbReference>
<evidence type="ECO:0000259" key="12">
    <source>
        <dbReference type="PROSITE" id="PS50221"/>
    </source>
</evidence>
<comment type="subcellular location">
    <subcellularLocation>
        <location evidence="1">Membrane</location>
    </subcellularLocation>
</comment>
<dbReference type="InterPro" id="IPR001879">
    <property type="entry name" value="GPCR_2_extracellular_dom"/>
</dbReference>
<reference evidence="15" key="1">
    <citation type="submission" date="2017-05" db="UniProtKB">
        <authorList>
            <consortium name="EnsemblMetazoa"/>
        </authorList>
    </citation>
    <scope>IDENTIFICATION</scope>
</reference>
<keyword evidence="8" id="KW-1015">Disulfide bond</keyword>
<name>A0A1X7UMB3_AMPQE</name>
<feature type="domain" description="Ig-like" evidence="14">
    <location>
        <begin position="55"/>
        <end position="145"/>
    </location>
</feature>
<dbReference type="InterPro" id="IPR000203">
    <property type="entry name" value="GPS"/>
</dbReference>
<feature type="domain" description="Ig-like" evidence="14">
    <location>
        <begin position="2183"/>
        <end position="2269"/>
    </location>
</feature>
<dbReference type="OrthoDB" id="5990028at2759"/>
<feature type="transmembrane region" description="Helical" evidence="10">
    <location>
        <begin position="3376"/>
        <end position="3398"/>
    </location>
</feature>
<organism evidence="15">
    <name type="scientific">Amphimedon queenslandica</name>
    <name type="common">Sponge</name>
    <dbReference type="NCBI Taxonomy" id="400682"/>
    <lineage>
        <taxon>Eukaryota</taxon>
        <taxon>Metazoa</taxon>
        <taxon>Porifera</taxon>
        <taxon>Demospongiae</taxon>
        <taxon>Heteroscleromorpha</taxon>
        <taxon>Haplosclerida</taxon>
        <taxon>Niphatidae</taxon>
        <taxon>Amphimedon</taxon>
    </lineage>
</organism>
<feature type="domain" description="Ig-like" evidence="14">
    <location>
        <begin position="374"/>
        <end position="479"/>
    </location>
</feature>
<evidence type="ECO:0000256" key="7">
    <source>
        <dbReference type="ARBA" id="ARBA00023136"/>
    </source>
</evidence>
<dbReference type="PROSITE" id="PS50221">
    <property type="entry name" value="GAIN_B"/>
    <property type="match status" value="1"/>
</dbReference>
<proteinExistence type="inferred from homology"/>
<dbReference type="InterPro" id="IPR051170">
    <property type="entry name" value="Neural/epithelial_adhesion"/>
</dbReference>
<feature type="domain" description="Ig-like" evidence="14">
    <location>
        <begin position="1553"/>
        <end position="1649"/>
    </location>
</feature>
<keyword evidence="7 10" id="KW-0472">Membrane</keyword>
<dbReference type="InterPro" id="IPR013783">
    <property type="entry name" value="Ig-like_fold"/>
</dbReference>
<feature type="domain" description="Ig-like" evidence="14">
    <location>
        <begin position="2398"/>
        <end position="2496"/>
    </location>
</feature>
<dbReference type="Pfam" id="PF07679">
    <property type="entry name" value="I-set"/>
    <property type="match status" value="2"/>
</dbReference>
<evidence type="ECO:0000259" key="14">
    <source>
        <dbReference type="PROSITE" id="PS50835"/>
    </source>
</evidence>
<dbReference type="InterPro" id="IPR057244">
    <property type="entry name" value="GAIN_B"/>
</dbReference>
<feature type="domain" description="Ig-like" evidence="14">
    <location>
        <begin position="2703"/>
        <end position="2800"/>
    </location>
</feature>
<keyword evidence="6 10" id="KW-1133">Transmembrane helix</keyword>
<evidence type="ECO:0000256" key="6">
    <source>
        <dbReference type="ARBA" id="ARBA00022989"/>
    </source>
</evidence>
<dbReference type="PANTHER" id="PTHR12231">
    <property type="entry name" value="CTX-RELATED TYPE I TRANSMEMBRANE PROTEIN"/>
    <property type="match status" value="1"/>
</dbReference>
<dbReference type="GO" id="GO:0016020">
    <property type="term" value="C:membrane"/>
    <property type="evidence" value="ECO:0007669"/>
    <property type="project" value="UniProtKB-SubCell"/>
</dbReference>
<feature type="domain" description="Ig-like" evidence="14">
    <location>
        <begin position="2595"/>
        <end position="2691"/>
    </location>
</feature>